<sequence length="64" mass="7842">MKYFKIFEIAYLVVAVISVVEVVQQWSVDRNRAYLFLFFAVISIGMFFFRRYYRKRFGGRQNKE</sequence>
<comment type="caution">
    <text evidence="2">The sequence shown here is derived from an EMBL/GenBank/DDBJ whole genome shotgun (WGS) entry which is preliminary data.</text>
</comment>
<feature type="transmembrane region" description="Helical" evidence="1">
    <location>
        <begin position="33"/>
        <end position="53"/>
    </location>
</feature>
<protein>
    <submittedName>
        <fullName evidence="2">Uncharacterized protein</fullName>
    </submittedName>
</protein>
<organism evidence="2 3">
    <name type="scientific">Joostella atrarenae</name>
    <dbReference type="NCBI Taxonomy" id="679257"/>
    <lineage>
        <taxon>Bacteria</taxon>
        <taxon>Pseudomonadati</taxon>
        <taxon>Bacteroidota</taxon>
        <taxon>Flavobacteriia</taxon>
        <taxon>Flavobacteriales</taxon>
        <taxon>Flavobacteriaceae</taxon>
        <taxon>Joostella</taxon>
    </lineage>
</organism>
<name>A0ABS9J4U6_9FLAO</name>
<dbReference type="EMBL" id="JAETXX010000007">
    <property type="protein sequence ID" value="MCF8715451.1"/>
    <property type="molecule type" value="Genomic_DNA"/>
</dbReference>
<dbReference type="RefSeq" id="WP_236959416.1">
    <property type="nucleotide sequence ID" value="NZ_JAETXX010000007.1"/>
</dbReference>
<proteinExistence type="predicted"/>
<gene>
    <name evidence="2" type="ORF">JM658_11485</name>
</gene>
<feature type="transmembrane region" description="Helical" evidence="1">
    <location>
        <begin position="9"/>
        <end position="27"/>
    </location>
</feature>
<keyword evidence="1" id="KW-1133">Transmembrane helix</keyword>
<evidence type="ECO:0000256" key="1">
    <source>
        <dbReference type="SAM" id="Phobius"/>
    </source>
</evidence>
<evidence type="ECO:0000313" key="3">
    <source>
        <dbReference type="Proteomes" id="UP000829517"/>
    </source>
</evidence>
<accession>A0ABS9J4U6</accession>
<keyword evidence="3" id="KW-1185">Reference proteome</keyword>
<dbReference type="Proteomes" id="UP000829517">
    <property type="component" value="Unassembled WGS sequence"/>
</dbReference>
<evidence type="ECO:0000313" key="2">
    <source>
        <dbReference type="EMBL" id="MCF8715451.1"/>
    </source>
</evidence>
<keyword evidence="1" id="KW-0472">Membrane</keyword>
<reference evidence="2 3" key="1">
    <citation type="submission" date="2021-01" db="EMBL/GenBank/DDBJ databases">
        <title>Genome sequencing of Joostella atrarenae M1-2 (= KCTC 23194).</title>
        <authorList>
            <person name="Zakaria M.R."/>
            <person name="Lam M.Q."/>
            <person name="Chong C.S."/>
        </authorList>
    </citation>
    <scope>NUCLEOTIDE SEQUENCE [LARGE SCALE GENOMIC DNA]</scope>
    <source>
        <strain evidence="2 3">M1-2</strain>
    </source>
</reference>
<keyword evidence="1" id="KW-0812">Transmembrane</keyword>